<name>A0A4P8QRV0_9GAMM</name>
<keyword evidence="7" id="KW-1185">Reference proteome</keyword>
<dbReference type="InterPro" id="IPR000847">
    <property type="entry name" value="LysR_HTH_N"/>
</dbReference>
<proteinExistence type="inferred from homology"/>
<dbReference type="Pfam" id="PF03466">
    <property type="entry name" value="LysR_substrate"/>
    <property type="match status" value="1"/>
</dbReference>
<dbReference type="EMBL" id="CP034035">
    <property type="protein sequence ID" value="QCR09862.1"/>
    <property type="molecule type" value="Genomic_DNA"/>
</dbReference>
<dbReference type="CDD" id="cd08422">
    <property type="entry name" value="PBP2_CrgA_like"/>
    <property type="match status" value="1"/>
</dbReference>
<accession>A0A4P8QRV0</accession>
<dbReference type="SUPFAM" id="SSF53850">
    <property type="entry name" value="Periplasmic binding protein-like II"/>
    <property type="match status" value="1"/>
</dbReference>
<keyword evidence="4" id="KW-0804">Transcription</keyword>
<evidence type="ECO:0000313" key="7">
    <source>
        <dbReference type="Proteomes" id="UP000299580"/>
    </source>
</evidence>
<dbReference type="Gene3D" id="3.40.190.290">
    <property type="match status" value="1"/>
</dbReference>
<evidence type="ECO:0000256" key="1">
    <source>
        <dbReference type="ARBA" id="ARBA00009437"/>
    </source>
</evidence>
<evidence type="ECO:0000259" key="5">
    <source>
        <dbReference type="PROSITE" id="PS50931"/>
    </source>
</evidence>
<dbReference type="OrthoDB" id="9815676at2"/>
<keyword evidence="2" id="KW-0805">Transcription regulation</keyword>
<dbReference type="PANTHER" id="PTHR30537">
    <property type="entry name" value="HTH-TYPE TRANSCRIPTIONAL REGULATOR"/>
    <property type="match status" value="1"/>
</dbReference>
<protein>
    <submittedName>
        <fullName evidence="6">LysR family transcriptional regulator</fullName>
    </submittedName>
</protein>
<evidence type="ECO:0000256" key="3">
    <source>
        <dbReference type="ARBA" id="ARBA00023125"/>
    </source>
</evidence>
<dbReference type="Gene3D" id="1.10.10.10">
    <property type="entry name" value="Winged helix-like DNA-binding domain superfamily/Winged helix DNA-binding domain"/>
    <property type="match status" value="1"/>
</dbReference>
<keyword evidence="3" id="KW-0238">DNA-binding</keyword>
<dbReference type="InterPro" id="IPR036390">
    <property type="entry name" value="WH_DNA-bd_sf"/>
</dbReference>
<evidence type="ECO:0000256" key="2">
    <source>
        <dbReference type="ARBA" id="ARBA00023015"/>
    </source>
</evidence>
<dbReference type="InterPro" id="IPR058163">
    <property type="entry name" value="LysR-type_TF_proteobact-type"/>
</dbReference>
<dbReference type="GO" id="GO:0003700">
    <property type="term" value="F:DNA-binding transcription factor activity"/>
    <property type="evidence" value="ECO:0007669"/>
    <property type="project" value="InterPro"/>
</dbReference>
<dbReference type="KEGG" id="brb:EH207_15905"/>
<dbReference type="FunFam" id="1.10.10.10:FF:000001">
    <property type="entry name" value="LysR family transcriptional regulator"/>
    <property type="match status" value="1"/>
</dbReference>
<dbReference type="GO" id="GO:0006351">
    <property type="term" value="P:DNA-templated transcription"/>
    <property type="evidence" value="ECO:0007669"/>
    <property type="project" value="TreeGrafter"/>
</dbReference>
<dbReference type="SUPFAM" id="SSF46785">
    <property type="entry name" value="Winged helix' DNA-binding domain"/>
    <property type="match status" value="1"/>
</dbReference>
<evidence type="ECO:0000313" key="6">
    <source>
        <dbReference type="EMBL" id="QCR09862.1"/>
    </source>
</evidence>
<dbReference type="AlphaFoldDB" id="A0A4P8QRV0"/>
<sequence>MELLNHMSYFVEVVKARSFRGAAKTLGMPNSTLSRKINELEKYIGLRLLHRTTRKIELTEAGQIYYDRSRRIIEEARLAHEQLGAILTQPQGMLRVSLPADFAVVILAPLIRGFSKRYPGISFDLDLTPRNVDLVSEPYDLAIRMGSLPNSGLIARKLGALSCSLYASPDYLTMNGAPENPDALTAHDCLIMRQEKSMDWYLHRNEERVSVRVSGRFQMNSIGMMRRLASMGTGIAVLPEKIVAEEVSDGKLIRVLPHWDADPVAIYALTETRLLPAKIQVFIEFMRENLSERRD</sequence>
<feature type="domain" description="HTH lysR-type" evidence="5">
    <location>
        <begin position="1"/>
        <end position="59"/>
    </location>
</feature>
<dbReference type="PANTHER" id="PTHR30537:SF5">
    <property type="entry name" value="HTH-TYPE TRANSCRIPTIONAL ACTIVATOR TTDR-RELATED"/>
    <property type="match status" value="1"/>
</dbReference>
<dbReference type="PROSITE" id="PS50931">
    <property type="entry name" value="HTH_LYSR"/>
    <property type="match status" value="1"/>
</dbReference>
<reference evidence="6 7" key="1">
    <citation type="submission" date="2018-11" db="EMBL/GenBank/DDBJ databases">
        <title>Genome sequences of Brenneria nigrifluens and Brenneria rubrifaciens.</title>
        <authorList>
            <person name="Poret-Peterson A.T."/>
            <person name="McClean A.E."/>
            <person name="Kluepfel D.A."/>
        </authorList>
    </citation>
    <scope>NUCLEOTIDE SEQUENCE [LARGE SCALE GENOMIC DNA]</scope>
    <source>
        <strain evidence="6 7">6D370</strain>
    </source>
</reference>
<dbReference type="GO" id="GO:0043565">
    <property type="term" value="F:sequence-specific DNA binding"/>
    <property type="evidence" value="ECO:0007669"/>
    <property type="project" value="TreeGrafter"/>
</dbReference>
<comment type="similarity">
    <text evidence="1">Belongs to the LysR transcriptional regulatory family.</text>
</comment>
<gene>
    <name evidence="6" type="ORF">EH207_15905</name>
</gene>
<dbReference type="InterPro" id="IPR005119">
    <property type="entry name" value="LysR_subst-bd"/>
</dbReference>
<organism evidence="6 7">
    <name type="scientific">Brenneria rubrifaciens</name>
    <dbReference type="NCBI Taxonomy" id="55213"/>
    <lineage>
        <taxon>Bacteria</taxon>
        <taxon>Pseudomonadati</taxon>
        <taxon>Pseudomonadota</taxon>
        <taxon>Gammaproteobacteria</taxon>
        <taxon>Enterobacterales</taxon>
        <taxon>Pectobacteriaceae</taxon>
        <taxon>Brenneria</taxon>
    </lineage>
</organism>
<dbReference type="Pfam" id="PF00126">
    <property type="entry name" value="HTH_1"/>
    <property type="match status" value="1"/>
</dbReference>
<evidence type="ECO:0000256" key="4">
    <source>
        <dbReference type="ARBA" id="ARBA00023163"/>
    </source>
</evidence>
<dbReference type="Proteomes" id="UP000299580">
    <property type="component" value="Chromosome"/>
</dbReference>
<dbReference type="InterPro" id="IPR036388">
    <property type="entry name" value="WH-like_DNA-bd_sf"/>
</dbReference>